<evidence type="ECO:0000313" key="7">
    <source>
        <dbReference type="Proteomes" id="UP000758155"/>
    </source>
</evidence>
<evidence type="ECO:0000256" key="1">
    <source>
        <dbReference type="ARBA" id="ARBA00022741"/>
    </source>
</evidence>
<keyword evidence="1" id="KW-0547">Nucleotide-binding</keyword>
<evidence type="ECO:0000256" key="3">
    <source>
        <dbReference type="ARBA" id="ARBA00022840"/>
    </source>
</evidence>
<keyword evidence="3" id="KW-0067">ATP-binding</keyword>
<feature type="domain" description="SNF2 N-terminal" evidence="5">
    <location>
        <begin position="21"/>
        <end position="389"/>
    </location>
</feature>
<comment type="caution">
    <text evidence="6">The sequence shown here is derived from an EMBL/GenBank/DDBJ whole genome shotgun (WGS) entry which is preliminary data.</text>
</comment>
<name>A0A9P4WIA6_9PLEO</name>
<dbReference type="Proteomes" id="UP000758155">
    <property type="component" value="Unassembled WGS sequence"/>
</dbReference>
<dbReference type="SUPFAM" id="SSF52540">
    <property type="entry name" value="P-loop containing nucleoside triphosphate hydrolases"/>
    <property type="match status" value="1"/>
</dbReference>
<feature type="region of interest" description="Disordered" evidence="4">
    <location>
        <begin position="202"/>
        <end position="226"/>
    </location>
</feature>
<dbReference type="GO" id="GO:0016787">
    <property type="term" value="F:hydrolase activity"/>
    <property type="evidence" value="ECO:0007669"/>
    <property type="project" value="UniProtKB-KW"/>
</dbReference>
<dbReference type="PANTHER" id="PTHR45626">
    <property type="entry name" value="TRANSCRIPTION TERMINATION FACTOR 2-RELATED"/>
    <property type="match status" value="1"/>
</dbReference>
<dbReference type="InterPro" id="IPR027417">
    <property type="entry name" value="P-loop_NTPase"/>
</dbReference>
<dbReference type="PANTHER" id="PTHR45626:SF26">
    <property type="entry name" value="FAMILY HELICASE, PUTATIVE (AFU_ORTHOLOGUE AFUA_2G09120)-RELATED"/>
    <property type="match status" value="1"/>
</dbReference>
<gene>
    <name evidence="6" type="ORF">E8E12_001533</name>
</gene>
<dbReference type="InterPro" id="IPR050628">
    <property type="entry name" value="SNF2_RAD54_helicase_TF"/>
</dbReference>
<feature type="compositionally biased region" description="Basic residues" evidence="4">
    <location>
        <begin position="208"/>
        <end position="223"/>
    </location>
</feature>
<evidence type="ECO:0000256" key="4">
    <source>
        <dbReference type="SAM" id="MobiDB-lite"/>
    </source>
</evidence>
<dbReference type="Pfam" id="PF00176">
    <property type="entry name" value="SNF2-rel_dom"/>
    <property type="match status" value="1"/>
</dbReference>
<dbReference type="GO" id="GO:0006281">
    <property type="term" value="P:DNA repair"/>
    <property type="evidence" value="ECO:0007669"/>
    <property type="project" value="TreeGrafter"/>
</dbReference>
<dbReference type="AlphaFoldDB" id="A0A9P4WIA6"/>
<evidence type="ECO:0000259" key="5">
    <source>
        <dbReference type="Pfam" id="PF00176"/>
    </source>
</evidence>
<evidence type="ECO:0000256" key="2">
    <source>
        <dbReference type="ARBA" id="ARBA00022801"/>
    </source>
</evidence>
<organism evidence="6 7">
    <name type="scientific">Didymella heteroderae</name>
    <dbReference type="NCBI Taxonomy" id="1769908"/>
    <lineage>
        <taxon>Eukaryota</taxon>
        <taxon>Fungi</taxon>
        <taxon>Dikarya</taxon>
        <taxon>Ascomycota</taxon>
        <taxon>Pezizomycotina</taxon>
        <taxon>Dothideomycetes</taxon>
        <taxon>Pleosporomycetidae</taxon>
        <taxon>Pleosporales</taxon>
        <taxon>Pleosporineae</taxon>
        <taxon>Didymellaceae</taxon>
        <taxon>Didymella</taxon>
    </lineage>
</organism>
<accession>A0A9P4WIA6</accession>
<reference evidence="6" key="1">
    <citation type="submission" date="2019-04" db="EMBL/GenBank/DDBJ databases">
        <title>Sequencing of skin fungus with MAO and IRED activity.</title>
        <authorList>
            <person name="Marsaioli A.J."/>
            <person name="Bonatto J.M.C."/>
            <person name="Reis Junior O."/>
        </authorList>
    </citation>
    <scope>NUCLEOTIDE SEQUENCE</scope>
    <source>
        <strain evidence="6">28M1</strain>
    </source>
</reference>
<dbReference type="Gene3D" id="3.40.50.300">
    <property type="entry name" value="P-loop containing nucleotide triphosphate hydrolases"/>
    <property type="match status" value="1"/>
</dbReference>
<dbReference type="GO" id="GO:0008094">
    <property type="term" value="F:ATP-dependent activity, acting on DNA"/>
    <property type="evidence" value="ECO:0007669"/>
    <property type="project" value="TreeGrafter"/>
</dbReference>
<evidence type="ECO:0000313" key="6">
    <source>
        <dbReference type="EMBL" id="KAF3033361.1"/>
    </source>
</evidence>
<dbReference type="EMBL" id="SWKV01000082">
    <property type="protein sequence ID" value="KAF3033361.1"/>
    <property type="molecule type" value="Genomic_DNA"/>
</dbReference>
<proteinExistence type="predicted"/>
<dbReference type="GO" id="GO:0005524">
    <property type="term" value="F:ATP binding"/>
    <property type="evidence" value="ECO:0007669"/>
    <property type="project" value="UniProtKB-KW"/>
</dbReference>
<sequence length="545" mass="61873">MRIQEAGLLFTVTETEEAIHEGLSWRAEARAESTVQIRGGFLADLPSFGKTVTTIALIQSKFETLSPEEIIENNQSVAEQFEEYNVCVIRDFAELKHLTIDGVQQSRVIIVSWTVLSDDEYISELAWATAMPEPASSSCRAFHAWMDGVGKDLPSQVLLLQSMDLVDFTQATQRILEGRLQQPEFQATLPLRLQHGSNYQSYQTVRSGQKKSVKHKPPTKRKSSGLNGKVVPLLHMFRFNRLVVDEYHHYLNDYKKIKNMLTAVSVKKVAAHKRWILSGTPALANFTDIDNIASFLGVRLGRFAVQSSKLTPLEEFLVNDQTAVERFLTKTEVMSQAWRRARHDQAQEFLDKFVRQNEASLGHIPCHEELRAVDLDVAHHAVYLELSQHLNSQRMQVKRLKNKGDSDRVSRLNASLNNSKTAEYALLKAALLYGTSAGESGLDSLVQKRLDQRAETEREILRLMRAFEWHKRNGFKGLNPIDPKKADKEENTVPKLWASFTQDIKKHTWLGDYDATTNTKLLLSKAEAKPTPGGLEELKEALRRR</sequence>
<dbReference type="GO" id="GO:0005634">
    <property type="term" value="C:nucleus"/>
    <property type="evidence" value="ECO:0007669"/>
    <property type="project" value="TreeGrafter"/>
</dbReference>
<keyword evidence="7" id="KW-1185">Reference proteome</keyword>
<keyword evidence="2" id="KW-0378">Hydrolase</keyword>
<protein>
    <recommendedName>
        <fullName evidence="5">SNF2 N-terminal domain-containing protein</fullName>
    </recommendedName>
</protein>
<dbReference type="InterPro" id="IPR000330">
    <property type="entry name" value="SNF2_N"/>
</dbReference>
<dbReference type="OrthoDB" id="423221at2759"/>